<sequence>MDNEEREKLSQETLENMRRLVPNYESLMDNFKTMLVTREMEQYNKGWAGAMKHYKDQIIKEIVSDAVISTNVDVNHLERIVQIIEGSK</sequence>
<name>A0A6J5N0X3_9CAUD</name>
<accession>A0A6J5N0X3</accession>
<reference evidence="1" key="1">
    <citation type="submission" date="2020-04" db="EMBL/GenBank/DDBJ databases">
        <authorList>
            <person name="Chiriac C."/>
            <person name="Salcher M."/>
            <person name="Ghai R."/>
            <person name="Kavagutti S V."/>
        </authorList>
    </citation>
    <scope>NUCLEOTIDE SEQUENCE</scope>
</reference>
<evidence type="ECO:0000313" key="1">
    <source>
        <dbReference type="EMBL" id="CAB4149619.1"/>
    </source>
</evidence>
<gene>
    <name evidence="1" type="ORF">UFOVP546_13</name>
</gene>
<proteinExistence type="predicted"/>
<dbReference type="EMBL" id="LR796528">
    <property type="protein sequence ID" value="CAB4149619.1"/>
    <property type="molecule type" value="Genomic_DNA"/>
</dbReference>
<protein>
    <submittedName>
        <fullName evidence="1">Uncharacterized protein</fullName>
    </submittedName>
</protein>
<organism evidence="1">
    <name type="scientific">uncultured Caudovirales phage</name>
    <dbReference type="NCBI Taxonomy" id="2100421"/>
    <lineage>
        <taxon>Viruses</taxon>
        <taxon>Duplodnaviria</taxon>
        <taxon>Heunggongvirae</taxon>
        <taxon>Uroviricota</taxon>
        <taxon>Caudoviricetes</taxon>
        <taxon>Peduoviridae</taxon>
        <taxon>Maltschvirus</taxon>
        <taxon>Maltschvirus maltsch</taxon>
    </lineage>
</organism>